<evidence type="ECO:0000313" key="3">
    <source>
        <dbReference type="EMBL" id="MRH73738.1"/>
    </source>
</evidence>
<name>A0A6N7Q805_9XANT</name>
<dbReference type="EMBL" id="WJPN01000002">
    <property type="protein sequence ID" value="MRG99406.1"/>
    <property type="molecule type" value="Genomic_DNA"/>
</dbReference>
<dbReference type="EMBL" id="WJPM01000002">
    <property type="protein sequence ID" value="MRH73738.1"/>
    <property type="molecule type" value="Genomic_DNA"/>
</dbReference>
<keyword evidence="1" id="KW-1133">Transmembrane helix</keyword>
<keyword evidence="1" id="KW-0812">Transmembrane</keyword>
<organism evidence="2 5">
    <name type="scientific">Xanthomonas sontii</name>
    <dbReference type="NCBI Taxonomy" id="2650745"/>
    <lineage>
        <taxon>Bacteria</taxon>
        <taxon>Pseudomonadati</taxon>
        <taxon>Pseudomonadota</taxon>
        <taxon>Gammaproteobacteria</taxon>
        <taxon>Lysobacterales</taxon>
        <taxon>Lysobacteraceae</taxon>
        <taxon>Xanthomonas</taxon>
    </lineage>
</organism>
<dbReference type="Proteomes" id="UP000439314">
    <property type="component" value="Unassembled WGS sequence"/>
</dbReference>
<comment type="caution">
    <text evidence="2">The sequence shown here is derived from an EMBL/GenBank/DDBJ whole genome shotgun (WGS) entry which is preliminary data.</text>
</comment>
<evidence type="ECO:0000313" key="2">
    <source>
        <dbReference type="EMBL" id="MRG99406.1"/>
    </source>
</evidence>
<proteinExistence type="predicted"/>
<keyword evidence="1" id="KW-0472">Membrane</keyword>
<reference evidence="4 5" key="1">
    <citation type="submission" date="2019-11" db="EMBL/GenBank/DDBJ databases">
        <title>First report of rice panicle blight caused by Xanthomonas sp. in Iran.</title>
        <authorList>
            <person name="Mirghasempour S.A."/>
            <person name="Huang S."/>
            <person name="Brady C.L."/>
            <person name="Studholme D.J."/>
        </authorList>
    </citation>
    <scope>NUCLEOTIDE SEQUENCE [LARGE SCALE GENOMIC DNA]</scope>
    <source>
        <strain evidence="2 5">ASD011</strain>
        <strain evidence="4">SAM114</strain>
    </source>
</reference>
<dbReference type="Proteomes" id="UP000437931">
    <property type="component" value="Unassembled WGS sequence"/>
</dbReference>
<gene>
    <name evidence="2" type="ORF">GIY21_03770</name>
    <name evidence="3" type="ORF">GIY22_03760</name>
</gene>
<feature type="transmembrane region" description="Helical" evidence="1">
    <location>
        <begin position="26"/>
        <end position="46"/>
    </location>
</feature>
<evidence type="ECO:0000313" key="4">
    <source>
        <dbReference type="Proteomes" id="UP000437931"/>
    </source>
</evidence>
<dbReference type="AlphaFoldDB" id="A0A6N7Q805"/>
<accession>A0A6N7Q805</accession>
<evidence type="ECO:0000256" key="1">
    <source>
        <dbReference type="SAM" id="Phobius"/>
    </source>
</evidence>
<keyword evidence="4" id="KW-1185">Reference proteome</keyword>
<sequence length="260" mass="27730">MSTTEGRGGDVGAAGVIAQLRRQNRILKIFSAVALALPLTLMLMGARGAGSKQVFSEIDVNRINIVNEDGSRSMVLAARGLLPDPVMGGKVMKTERSNMPGMLFYNGVGDEVGGLIYDGSLGQDGKPSGGVHLSMDRFGGDQQIALHHYEEGGFMETGLSVFDRGLSKQYEGLYEKYLAAPNGPEKDALLKQWKDAGGEQTQRLFVGRTRGKSSAVILADDSGNPRIIMSVTPAGKASLDFIDDKGDVVQSLPETPVVKK</sequence>
<reference evidence="3" key="2">
    <citation type="journal article" date="2020" name="Plant Dis.">
        <title>A Grain Rot of Rice in Iran Caused by a Xanthomonas Strain Closely Related to X. sacchari.</title>
        <authorList>
            <person name="Mirghasempour S.A."/>
            <person name="Huang S."/>
            <person name="Studholme D.J."/>
            <person name="Brady C.L."/>
        </authorList>
    </citation>
    <scope>NUCLEOTIDE SEQUENCE</scope>
    <source>
        <strain evidence="3">SAM114</strain>
    </source>
</reference>
<dbReference type="RefSeq" id="WP_152237750.1">
    <property type="nucleotide sequence ID" value="NZ_WJPM01000002.1"/>
</dbReference>
<evidence type="ECO:0000313" key="5">
    <source>
        <dbReference type="Proteomes" id="UP000439314"/>
    </source>
</evidence>
<protein>
    <submittedName>
        <fullName evidence="2">Uncharacterized protein</fullName>
    </submittedName>
</protein>